<dbReference type="EMBL" id="KZ110597">
    <property type="protein sequence ID" value="OSX62360.1"/>
    <property type="molecule type" value="Genomic_DNA"/>
</dbReference>
<organism evidence="1 2">
    <name type="scientific">Postia placenta MAD-698-R-SB12</name>
    <dbReference type="NCBI Taxonomy" id="670580"/>
    <lineage>
        <taxon>Eukaryota</taxon>
        <taxon>Fungi</taxon>
        <taxon>Dikarya</taxon>
        <taxon>Basidiomycota</taxon>
        <taxon>Agaricomycotina</taxon>
        <taxon>Agaricomycetes</taxon>
        <taxon>Polyporales</taxon>
        <taxon>Adustoporiaceae</taxon>
        <taxon>Rhodonia</taxon>
    </lineage>
</organism>
<dbReference type="OrthoDB" id="5600002at2759"/>
<dbReference type="Proteomes" id="UP000194127">
    <property type="component" value="Unassembled WGS sequence"/>
</dbReference>
<sequence length="175" mass="19388">MAEHVTDTPVRRPMDKDEKMLFANLKDEAPIPSKDGFLYEWWTVFWRSFEAGPKGSHTTPSQLKLQSIEHMGQHQSLQGPAGNYLGNTRPSVQSHLPSHTSTLSPAANIASPSHLATWPAAIHQMYNAMPNLSSQPQEYTGYTHSQVLSTPGGDPSFGDDTQLRSFLSSINWPSQ</sequence>
<evidence type="ECO:0008006" key="3">
    <source>
        <dbReference type="Google" id="ProtNLM"/>
    </source>
</evidence>
<reference evidence="1 2" key="1">
    <citation type="submission" date="2017-04" db="EMBL/GenBank/DDBJ databases">
        <title>Genome Sequence of the Model Brown-Rot Fungus Postia placenta SB12.</title>
        <authorList>
            <consortium name="DOE Joint Genome Institute"/>
            <person name="Gaskell J."/>
            <person name="Kersten P."/>
            <person name="Larrondo L.F."/>
            <person name="Canessa P."/>
            <person name="Martinez D."/>
            <person name="Hibbett D."/>
            <person name="Schmoll M."/>
            <person name="Kubicek C.P."/>
            <person name="Martinez A.T."/>
            <person name="Yadav J."/>
            <person name="Master E."/>
            <person name="Magnuson J.K."/>
            <person name="James T."/>
            <person name="Yaver D."/>
            <person name="Berka R."/>
            <person name="Labutti K."/>
            <person name="Lipzen A."/>
            <person name="Aerts A."/>
            <person name="Barry K."/>
            <person name="Henrissat B."/>
            <person name="Blanchette R."/>
            <person name="Grigoriev I."/>
            <person name="Cullen D."/>
        </authorList>
    </citation>
    <scope>NUCLEOTIDE SEQUENCE [LARGE SCALE GENOMIC DNA]</scope>
    <source>
        <strain evidence="1 2">MAD-698-R-SB12</strain>
    </source>
</reference>
<evidence type="ECO:0000313" key="1">
    <source>
        <dbReference type="EMBL" id="OSX62360.1"/>
    </source>
</evidence>
<evidence type="ECO:0000313" key="2">
    <source>
        <dbReference type="Proteomes" id="UP000194127"/>
    </source>
</evidence>
<accession>A0A1X6N1I1</accession>
<gene>
    <name evidence="1" type="ORF">POSPLADRAFT_1056955</name>
</gene>
<dbReference type="RefSeq" id="XP_024339154.1">
    <property type="nucleotide sequence ID" value="XM_024480852.1"/>
</dbReference>
<name>A0A1X6N1I1_9APHY</name>
<dbReference type="GeneID" id="36325802"/>
<proteinExistence type="predicted"/>
<dbReference type="AlphaFoldDB" id="A0A1X6N1I1"/>
<protein>
    <recommendedName>
        <fullName evidence="3">LisH domain-containing protein</fullName>
    </recommendedName>
</protein>
<keyword evidence="2" id="KW-1185">Reference proteome</keyword>